<dbReference type="Proteomes" id="UP000196573">
    <property type="component" value="Unassembled WGS sequence"/>
</dbReference>
<keyword evidence="7 13" id="KW-0732">Signal</keyword>
<reference evidence="14 15" key="1">
    <citation type="submission" date="2017-03" db="EMBL/GenBank/DDBJ databases">
        <authorList>
            <person name="Afonso C.L."/>
            <person name="Miller P.J."/>
            <person name="Scott M.A."/>
            <person name="Spackman E."/>
            <person name="Goraichik I."/>
            <person name="Dimitrov K.M."/>
            <person name="Suarez D.L."/>
            <person name="Swayne D.E."/>
        </authorList>
    </citation>
    <scope>NUCLEOTIDE SEQUENCE [LARGE SCALE GENOMIC DNA]</scope>
    <source>
        <strain evidence="14">SB41UT1</strain>
    </source>
</reference>
<dbReference type="PANTHER" id="PTHR34933">
    <property type="entry name" value="FLAGELLAR L-RING PROTEIN"/>
    <property type="match status" value="1"/>
</dbReference>
<dbReference type="PRINTS" id="PR01008">
    <property type="entry name" value="FLGLRINGFLGH"/>
</dbReference>
<evidence type="ECO:0000256" key="12">
    <source>
        <dbReference type="ARBA" id="ARBA00023288"/>
    </source>
</evidence>
<keyword evidence="12" id="KW-0449">Lipoprotein</keyword>
<dbReference type="EMBL" id="FWPT01000009">
    <property type="protein sequence ID" value="SMA49877.1"/>
    <property type="molecule type" value="Genomic_DNA"/>
</dbReference>
<comment type="subcellular location">
    <subcellularLocation>
        <location evidence="2">Bacterial flagellum basal body</location>
    </subcellularLocation>
    <subcellularLocation>
        <location evidence="3">Cell outer membrane</location>
    </subcellularLocation>
    <subcellularLocation>
        <location evidence="4">Membrane</location>
        <topology evidence="4">Lipid-anchor</topology>
    </subcellularLocation>
</comment>
<evidence type="ECO:0000256" key="11">
    <source>
        <dbReference type="ARBA" id="ARBA00023237"/>
    </source>
</evidence>
<keyword evidence="14" id="KW-0282">Flagellum</keyword>
<evidence type="ECO:0000256" key="5">
    <source>
        <dbReference type="ARBA" id="ARBA00006929"/>
    </source>
</evidence>
<evidence type="ECO:0000256" key="1">
    <source>
        <dbReference type="ARBA" id="ARBA00002591"/>
    </source>
</evidence>
<keyword evidence="15" id="KW-1185">Reference proteome</keyword>
<evidence type="ECO:0000256" key="3">
    <source>
        <dbReference type="ARBA" id="ARBA00004442"/>
    </source>
</evidence>
<feature type="chain" id="PRO_5012394701" evidence="13">
    <location>
        <begin position="23"/>
        <end position="198"/>
    </location>
</feature>
<gene>
    <name evidence="14" type="primary">flgH_3</name>
    <name evidence="14" type="ORF">EHSB41UT_03668</name>
</gene>
<accession>A0A1X7AR38</accession>
<dbReference type="AlphaFoldDB" id="A0A1X7AR38"/>
<keyword evidence="8" id="KW-0472">Membrane</keyword>
<evidence type="ECO:0000256" key="9">
    <source>
        <dbReference type="ARBA" id="ARBA00023139"/>
    </source>
</evidence>
<dbReference type="OrthoDB" id="9789463at2"/>
<evidence type="ECO:0000256" key="4">
    <source>
        <dbReference type="ARBA" id="ARBA00004635"/>
    </source>
</evidence>
<evidence type="ECO:0000256" key="8">
    <source>
        <dbReference type="ARBA" id="ARBA00023136"/>
    </source>
</evidence>
<evidence type="ECO:0000313" key="14">
    <source>
        <dbReference type="EMBL" id="SMA49877.1"/>
    </source>
</evidence>
<dbReference type="Pfam" id="PF02107">
    <property type="entry name" value="FlgH"/>
    <property type="match status" value="1"/>
</dbReference>
<proteinExistence type="inferred from homology"/>
<evidence type="ECO:0000256" key="10">
    <source>
        <dbReference type="ARBA" id="ARBA00023143"/>
    </source>
</evidence>
<evidence type="ECO:0000256" key="13">
    <source>
        <dbReference type="SAM" id="SignalP"/>
    </source>
</evidence>
<evidence type="ECO:0000256" key="6">
    <source>
        <dbReference type="ARBA" id="ARBA00011439"/>
    </source>
</evidence>
<dbReference type="GO" id="GO:0071973">
    <property type="term" value="P:bacterial-type flagellum-dependent cell motility"/>
    <property type="evidence" value="ECO:0007669"/>
    <property type="project" value="InterPro"/>
</dbReference>
<dbReference type="GO" id="GO:0009279">
    <property type="term" value="C:cell outer membrane"/>
    <property type="evidence" value="ECO:0007669"/>
    <property type="project" value="UniProtKB-SubCell"/>
</dbReference>
<dbReference type="InterPro" id="IPR000527">
    <property type="entry name" value="Flag_Lring"/>
</dbReference>
<keyword evidence="11" id="KW-0998">Cell outer membrane</keyword>
<name>A0A1X7AR38_9GAMM</name>
<dbReference type="GO" id="GO:0003774">
    <property type="term" value="F:cytoskeletal motor activity"/>
    <property type="evidence" value="ECO:0007669"/>
    <property type="project" value="InterPro"/>
</dbReference>
<organism evidence="14 15">
    <name type="scientific">Parendozoicomonas haliclonae</name>
    <dbReference type="NCBI Taxonomy" id="1960125"/>
    <lineage>
        <taxon>Bacteria</taxon>
        <taxon>Pseudomonadati</taxon>
        <taxon>Pseudomonadota</taxon>
        <taxon>Gammaproteobacteria</taxon>
        <taxon>Oceanospirillales</taxon>
        <taxon>Endozoicomonadaceae</taxon>
        <taxon>Parendozoicomonas</taxon>
    </lineage>
</organism>
<evidence type="ECO:0000313" key="15">
    <source>
        <dbReference type="Proteomes" id="UP000196573"/>
    </source>
</evidence>
<keyword evidence="10" id="KW-0975">Bacterial flagellum</keyword>
<evidence type="ECO:0000256" key="7">
    <source>
        <dbReference type="ARBA" id="ARBA00022729"/>
    </source>
</evidence>
<dbReference type="PANTHER" id="PTHR34933:SF1">
    <property type="entry name" value="FLAGELLAR L-RING PROTEIN"/>
    <property type="match status" value="1"/>
</dbReference>
<keyword evidence="14" id="KW-0966">Cell projection</keyword>
<comment type="subunit">
    <text evidence="6">The basal body constitutes a major portion of the flagellar organelle and consists of four rings (L,P,S, and M) mounted on a central rod.</text>
</comment>
<feature type="signal peptide" evidence="13">
    <location>
        <begin position="1"/>
        <end position="22"/>
    </location>
</feature>
<protein>
    <submittedName>
        <fullName evidence="14">Flagellar L-ring protein</fullName>
    </submittedName>
</protein>
<keyword evidence="14" id="KW-0969">Cilium</keyword>
<comment type="function">
    <text evidence="1">Assembles around the rod to form the L-ring and probably protects the motor/basal body from shearing forces during rotation.</text>
</comment>
<keyword evidence="9" id="KW-0564">Palmitate</keyword>
<comment type="similarity">
    <text evidence="5">Belongs to the FlgH family.</text>
</comment>
<dbReference type="RefSeq" id="WP_087112323.1">
    <property type="nucleotide sequence ID" value="NZ_CBCSCN010000011.1"/>
</dbReference>
<dbReference type="GO" id="GO:0009427">
    <property type="term" value="C:bacterial-type flagellum basal body, distal rod, L ring"/>
    <property type="evidence" value="ECO:0007669"/>
    <property type="project" value="InterPro"/>
</dbReference>
<evidence type="ECO:0000256" key="2">
    <source>
        <dbReference type="ARBA" id="ARBA00004117"/>
    </source>
</evidence>
<sequence length="198" mass="21127">MTVKPFFFAVLCSLLLGIQAHATSLYPRQGFQSLTSDSLALAVGDSVTVLIVEDSTASASSGDDLERGLGASGSMELTRRTESGRIGFGLDANGSDSTNRSGNLRAVVTADVIAVDPQGRLQIAGRQLIVVNGDEQLITISGWARPDHIDAQNSIVSSRLSQTRIEYSGINDEEEGMLESVWEWLASLAETGEQELEP</sequence>